<dbReference type="Gramene" id="rna10328">
    <property type="protein sequence ID" value="RHN74290.1"/>
    <property type="gene ID" value="gene10328"/>
</dbReference>
<evidence type="ECO:0000256" key="4">
    <source>
        <dbReference type="ARBA" id="ARBA00022723"/>
    </source>
</evidence>
<keyword evidence="6 9" id="KW-0833">Ubl conjugation pathway</keyword>
<feature type="domain" description="RING-type" evidence="11">
    <location>
        <begin position="109"/>
        <end position="150"/>
    </location>
</feature>
<evidence type="ECO:0000313" key="15">
    <source>
        <dbReference type="Proteomes" id="UP000002051"/>
    </source>
</evidence>
<keyword evidence="5 8" id="KW-0863">Zinc-finger</keyword>
<keyword evidence="15" id="KW-1185">Reference proteome</keyword>
<keyword evidence="4 9" id="KW-0479">Metal-binding</keyword>
<accession>A0A072V9S9</accession>
<evidence type="ECO:0000256" key="6">
    <source>
        <dbReference type="ARBA" id="ARBA00022786"/>
    </source>
</evidence>
<feature type="compositionally biased region" description="Basic and acidic residues" evidence="10">
    <location>
        <begin position="185"/>
        <end position="195"/>
    </location>
</feature>
<sequence>MELDLSEKPVERIEEQMKRIEAIFKAKQNQKWQQCHNPIQITNFDGEQLTKTDNVEDDESWMTMEEVEGATLECKKTCKRKAPCLVANALGMVTSANGVGGRTRNFFDCNICLDTANNPVLTCCGHLFCWECFYQLAYAYSNAKECPVCEGEVLDTDIIPVYGNGMIDDISRLELKETCLRVPDRPHAPRVESTRQRRRRRTVASTNQDLSLFGNFGGLEEPDPMQFPSISTDGAMF</sequence>
<organism evidence="12 15">
    <name type="scientific">Medicago truncatula</name>
    <name type="common">Barrel medic</name>
    <name type="synonym">Medicago tribuloides</name>
    <dbReference type="NCBI Taxonomy" id="3880"/>
    <lineage>
        <taxon>Eukaryota</taxon>
        <taxon>Viridiplantae</taxon>
        <taxon>Streptophyta</taxon>
        <taxon>Embryophyta</taxon>
        <taxon>Tracheophyta</taxon>
        <taxon>Spermatophyta</taxon>
        <taxon>Magnoliopsida</taxon>
        <taxon>eudicotyledons</taxon>
        <taxon>Gunneridae</taxon>
        <taxon>Pentapetalae</taxon>
        <taxon>rosids</taxon>
        <taxon>fabids</taxon>
        <taxon>Fabales</taxon>
        <taxon>Fabaceae</taxon>
        <taxon>Papilionoideae</taxon>
        <taxon>50 kb inversion clade</taxon>
        <taxon>NPAAA clade</taxon>
        <taxon>Hologalegina</taxon>
        <taxon>IRL clade</taxon>
        <taxon>Trifolieae</taxon>
        <taxon>Medicago</taxon>
    </lineage>
</organism>
<dbReference type="GO" id="GO:0061630">
    <property type="term" value="F:ubiquitin protein ligase activity"/>
    <property type="evidence" value="ECO:0000318"/>
    <property type="project" value="GO_Central"/>
</dbReference>
<dbReference type="HOGENOM" id="CLU_102353_0_0_1"/>
<evidence type="ECO:0000256" key="2">
    <source>
        <dbReference type="ARBA" id="ARBA00004906"/>
    </source>
</evidence>
<comment type="subcellular location">
    <subcellularLocation>
        <location evidence="9">Endoplasmic reticulum membrane</location>
        <topology evidence="9">Single-pass type IV membrane protein</topology>
    </subcellularLocation>
</comment>
<reference evidence="14" key="3">
    <citation type="submission" date="2015-04" db="UniProtKB">
        <authorList>
            <consortium name="EnsemblPlants"/>
        </authorList>
    </citation>
    <scope>IDENTIFICATION</scope>
    <source>
        <strain evidence="14">cv. Jemalong A17</strain>
    </source>
</reference>
<dbReference type="Proteomes" id="UP000002051">
    <property type="component" value="Chromosome 2"/>
</dbReference>
<dbReference type="GO" id="GO:0044390">
    <property type="term" value="F:ubiquitin-like protein conjugating enzyme binding"/>
    <property type="evidence" value="ECO:0000318"/>
    <property type="project" value="GO_Central"/>
</dbReference>
<keyword evidence="3 9" id="KW-0808">Transferase</keyword>
<keyword evidence="9" id="KW-0256">Endoplasmic reticulum</keyword>
<comment type="function">
    <text evidence="9">E3 ubiquitin-protein ligase.</text>
</comment>
<dbReference type="KEGG" id="mtr:25486843"/>
<keyword evidence="7 9" id="KW-0862">Zinc</keyword>
<evidence type="ECO:0000256" key="3">
    <source>
        <dbReference type="ARBA" id="ARBA00022679"/>
    </source>
</evidence>
<reference evidence="12 15" key="2">
    <citation type="journal article" date="2014" name="BMC Genomics">
        <title>An improved genome release (version Mt4.0) for the model legume Medicago truncatula.</title>
        <authorList>
            <person name="Tang H."/>
            <person name="Krishnakumar V."/>
            <person name="Bidwell S."/>
            <person name="Rosen B."/>
            <person name="Chan A."/>
            <person name="Zhou S."/>
            <person name="Gentzbittel L."/>
            <person name="Childs K.L."/>
            <person name="Yandell M."/>
            <person name="Gundlach H."/>
            <person name="Mayer K.F."/>
            <person name="Schwartz D.C."/>
            <person name="Town C.D."/>
        </authorList>
    </citation>
    <scope>GENOME REANNOTATION</scope>
    <source>
        <strain evidence="12">A17</strain>
        <strain evidence="14 15">cv. Jemalong A17</strain>
    </source>
</reference>
<dbReference type="UniPathway" id="UPA00143"/>
<feature type="region of interest" description="Disordered" evidence="10">
    <location>
        <begin position="185"/>
        <end position="204"/>
    </location>
</feature>
<dbReference type="GO" id="GO:0008270">
    <property type="term" value="F:zinc ion binding"/>
    <property type="evidence" value="ECO:0007669"/>
    <property type="project" value="UniProtKB-KW"/>
</dbReference>
<dbReference type="SMART" id="SM00184">
    <property type="entry name" value="RING"/>
    <property type="match status" value="1"/>
</dbReference>
<dbReference type="InterPro" id="IPR027370">
    <property type="entry name" value="Znf-RING_euk"/>
</dbReference>
<proteinExistence type="predicted"/>
<evidence type="ECO:0000259" key="11">
    <source>
        <dbReference type="PROSITE" id="PS50089"/>
    </source>
</evidence>
<dbReference type="InterPro" id="IPR045103">
    <property type="entry name" value="RNF5/RNF185-like"/>
</dbReference>
<gene>
    <name evidence="14" type="primary">25486843</name>
    <name evidence="12" type="ordered locus">MTR_2g061230</name>
    <name evidence="13" type="ORF">MtrunA17_Chr2g0308681</name>
</gene>
<dbReference type="InterPro" id="IPR001841">
    <property type="entry name" value="Znf_RING"/>
</dbReference>
<dbReference type="Proteomes" id="UP000265566">
    <property type="component" value="Chromosome 2"/>
</dbReference>
<evidence type="ECO:0000256" key="5">
    <source>
        <dbReference type="ARBA" id="ARBA00022771"/>
    </source>
</evidence>
<comment type="catalytic activity">
    <reaction evidence="1 9">
        <text>S-ubiquitinyl-[E2 ubiquitin-conjugating enzyme]-L-cysteine + [acceptor protein]-L-lysine = [E2 ubiquitin-conjugating enzyme]-L-cysteine + N(6)-ubiquitinyl-[acceptor protein]-L-lysine.</text>
        <dbReference type="EC" id="2.3.2.27"/>
    </reaction>
</comment>
<evidence type="ECO:0000256" key="8">
    <source>
        <dbReference type="PROSITE-ProRule" id="PRU00175"/>
    </source>
</evidence>
<dbReference type="GO" id="GO:0016567">
    <property type="term" value="P:protein ubiquitination"/>
    <property type="evidence" value="ECO:0007669"/>
    <property type="project" value="UniProtKB-UniPathway"/>
</dbReference>
<dbReference type="EC" id="2.3.2.27" evidence="9"/>
<comment type="domain">
    <text evidence="9">The RING-type zinc finger domain is responsible for E3 ligase activity.</text>
</comment>
<reference evidence="13" key="4">
    <citation type="journal article" date="2018" name="Nat. Plants">
        <title>Whole-genome landscape of Medicago truncatula symbiotic genes.</title>
        <authorList>
            <person name="Pecrix Y."/>
            <person name="Gamas P."/>
            <person name="Carrere S."/>
        </authorList>
    </citation>
    <scope>NUCLEOTIDE SEQUENCE</scope>
    <source>
        <tissue evidence="13">Leaves</tissue>
    </source>
</reference>
<dbReference type="Pfam" id="PF13445">
    <property type="entry name" value="zf-RING_UBOX"/>
    <property type="match status" value="1"/>
</dbReference>
<dbReference type="Gene3D" id="3.30.40.10">
    <property type="entry name" value="Zinc/RING finger domain, C3HC4 (zinc finger)"/>
    <property type="match status" value="1"/>
</dbReference>
<dbReference type="OrthoDB" id="6270329at2759"/>
<reference evidence="12 15" key="1">
    <citation type="journal article" date="2011" name="Nature">
        <title>The Medicago genome provides insight into the evolution of rhizobial symbioses.</title>
        <authorList>
            <person name="Young N.D."/>
            <person name="Debelle F."/>
            <person name="Oldroyd G.E."/>
            <person name="Geurts R."/>
            <person name="Cannon S.B."/>
            <person name="Udvardi M.K."/>
            <person name="Benedito V.A."/>
            <person name="Mayer K.F."/>
            <person name="Gouzy J."/>
            <person name="Schoof H."/>
            <person name="Van de Peer Y."/>
            <person name="Proost S."/>
            <person name="Cook D.R."/>
            <person name="Meyers B.C."/>
            <person name="Spannagl M."/>
            <person name="Cheung F."/>
            <person name="De Mita S."/>
            <person name="Krishnakumar V."/>
            <person name="Gundlach H."/>
            <person name="Zhou S."/>
            <person name="Mudge J."/>
            <person name="Bharti A.K."/>
            <person name="Murray J.D."/>
            <person name="Naoumkina M.A."/>
            <person name="Rosen B."/>
            <person name="Silverstein K.A."/>
            <person name="Tang H."/>
            <person name="Rombauts S."/>
            <person name="Zhao P.X."/>
            <person name="Zhou P."/>
            <person name="Barbe V."/>
            <person name="Bardou P."/>
            <person name="Bechner M."/>
            <person name="Bellec A."/>
            <person name="Berger A."/>
            <person name="Berges H."/>
            <person name="Bidwell S."/>
            <person name="Bisseling T."/>
            <person name="Choisne N."/>
            <person name="Couloux A."/>
            <person name="Denny R."/>
            <person name="Deshpande S."/>
            <person name="Dai X."/>
            <person name="Doyle J.J."/>
            <person name="Dudez A.M."/>
            <person name="Farmer A.D."/>
            <person name="Fouteau S."/>
            <person name="Franken C."/>
            <person name="Gibelin C."/>
            <person name="Gish J."/>
            <person name="Goldstein S."/>
            <person name="Gonzalez A.J."/>
            <person name="Green P.J."/>
            <person name="Hallab A."/>
            <person name="Hartog M."/>
            <person name="Hua A."/>
            <person name="Humphray S.J."/>
            <person name="Jeong D.H."/>
            <person name="Jing Y."/>
            <person name="Jocker A."/>
            <person name="Kenton S.M."/>
            <person name="Kim D.J."/>
            <person name="Klee K."/>
            <person name="Lai H."/>
            <person name="Lang C."/>
            <person name="Lin S."/>
            <person name="Macmil S.L."/>
            <person name="Magdelenat G."/>
            <person name="Matthews L."/>
            <person name="McCorrison J."/>
            <person name="Monaghan E.L."/>
            <person name="Mun J.H."/>
            <person name="Najar F.Z."/>
            <person name="Nicholson C."/>
            <person name="Noirot C."/>
            <person name="O'Bleness M."/>
            <person name="Paule C.R."/>
            <person name="Poulain J."/>
            <person name="Prion F."/>
            <person name="Qin B."/>
            <person name="Qu C."/>
            <person name="Retzel E.F."/>
            <person name="Riddle C."/>
            <person name="Sallet E."/>
            <person name="Samain S."/>
            <person name="Samson N."/>
            <person name="Sanders I."/>
            <person name="Saurat O."/>
            <person name="Scarpelli C."/>
            <person name="Schiex T."/>
            <person name="Segurens B."/>
            <person name="Severin A.J."/>
            <person name="Sherrier D.J."/>
            <person name="Shi R."/>
            <person name="Sims S."/>
            <person name="Singer S.R."/>
            <person name="Sinharoy S."/>
            <person name="Sterck L."/>
            <person name="Viollet A."/>
            <person name="Wang B.B."/>
            <person name="Wang K."/>
            <person name="Wang M."/>
            <person name="Wang X."/>
            <person name="Warfsmann J."/>
            <person name="Weissenbach J."/>
            <person name="White D.D."/>
            <person name="White J.D."/>
            <person name="Wiley G.B."/>
            <person name="Wincker P."/>
            <person name="Xing Y."/>
            <person name="Yang L."/>
            <person name="Yao Z."/>
            <person name="Ying F."/>
            <person name="Zhai J."/>
            <person name="Zhou L."/>
            <person name="Zuber A."/>
            <person name="Denarie J."/>
            <person name="Dixon R.A."/>
            <person name="May G.D."/>
            <person name="Schwartz D.C."/>
            <person name="Rogers J."/>
            <person name="Quetier F."/>
            <person name="Town C.D."/>
            <person name="Roe B.A."/>
        </authorList>
    </citation>
    <scope>NUCLEOTIDE SEQUENCE [LARGE SCALE GENOMIC DNA]</scope>
    <source>
        <strain evidence="12">A17</strain>
        <strain evidence="14 15">cv. Jemalong A17</strain>
    </source>
</reference>
<evidence type="ECO:0000313" key="12">
    <source>
        <dbReference type="EMBL" id="KEH38153.1"/>
    </source>
</evidence>
<dbReference type="AlphaFoldDB" id="A0A072V9S9"/>
<dbReference type="EnsemblPlants" id="KEH38153">
    <property type="protein sequence ID" value="KEH38153"/>
    <property type="gene ID" value="MTR_2g061230"/>
</dbReference>
<dbReference type="STRING" id="3880.A0A072V9S9"/>
<evidence type="ECO:0000256" key="9">
    <source>
        <dbReference type="RuleBase" id="RU369090"/>
    </source>
</evidence>
<evidence type="ECO:0000256" key="7">
    <source>
        <dbReference type="ARBA" id="ARBA00022833"/>
    </source>
</evidence>
<evidence type="ECO:0000256" key="10">
    <source>
        <dbReference type="SAM" id="MobiDB-lite"/>
    </source>
</evidence>
<dbReference type="EMBL" id="PSQE01000002">
    <property type="protein sequence ID" value="RHN74290.1"/>
    <property type="molecule type" value="Genomic_DNA"/>
</dbReference>
<dbReference type="GO" id="GO:0036503">
    <property type="term" value="P:ERAD pathway"/>
    <property type="evidence" value="ECO:0000318"/>
    <property type="project" value="GO_Central"/>
</dbReference>
<dbReference type="EMBL" id="CM001218">
    <property type="protein sequence ID" value="KEH38153.1"/>
    <property type="molecule type" value="Genomic_DNA"/>
</dbReference>
<comment type="pathway">
    <text evidence="2 9">Protein modification; protein ubiquitination.</text>
</comment>
<dbReference type="SUPFAM" id="SSF57850">
    <property type="entry name" value="RING/U-box"/>
    <property type="match status" value="1"/>
</dbReference>
<protein>
    <recommendedName>
        <fullName evidence="9">E3 ubiquitin-protein ligase RMA</fullName>
        <ecNumber evidence="9">2.3.2.27</ecNumber>
    </recommendedName>
    <alternativeName>
        <fullName evidence="9">Protein RING membrane-anchor</fullName>
    </alternativeName>
    <alternativeName>
        <fullName evidence="9">RING-type E3 ubiquitin transferase RMA</fullName>
    </alternativeName>
</protein>
<dbReference type="PANTHER" id="PTHR12313">
    <property type="entry name" value="E3 UBIQUITIN-PROTEIN LIGASE RNF5-RELATED"/>
    <property type="match status" value="1"/>
</dbReference>
<evidence type="ECO:0000313" key="13">
    <source>
        <dbReference type="EMBL" id="RHN74290.1"/>
    </source>
</evidence>
<dbReference type="GO" id="GO:0005789">
    <property type="term" value="C:endoplasmic reticulum membrane"/>
    <property type="evidence" value="ECO:0007669"/>
    <property type="project" value="UniProtKB-SubCell"/>
</dbReference>
<dbReference type="PROSITE" id="PS50089">
    <property type="entry name" value="ZF_RING_2"/>
    <property type="match status" value="1"/>
</dbReference>
<name>A0A072V9S9_MEDTR</name>
<dbReference type="InterPro" id="IPR013083">
    <property type="entry name" value="Znf_RING/FYVE/PHD"/>
</dbReference>
<dbReference type="GO" id="GO:0006511">
    <property type="term" value="P:ubiquitin-dependent protein catabolic process"/>
    <property type="evidence" value="ECO:0000318"/>
    <property type="project" value="GO_Central"/>
</dbReference>
<evidence type="ECO:0000256" key="1">
    <source>
        <dbReference type="ARBA" id="ARBA00000900"/>
    </source>
</evidence>
<evidence type="ECO:0000313" key="14">
    <source>
        <dbReference type="EnsemblPlants" id="KEH38153"/>
    </source>
</evidence>